<dbReference type="GeneID" id="70183315"/>
<evidence type="ECO:0000313" key="6">
    <source>
        <dbReference type="EMBL" id="KAH7033655.1"/>
    </source>
</evidence>
<comment type="caution">
    <text evidence="6">The sequence shown here is derived from an EMBL/GenBank/DDBJ whole genome shotgun (WGS) entry which is preliminary data.</text>
</comment>
<keyword evidence="2" id="KW-0285">Flavoprotein</keyword>
<dbReference type="AlphaFoldDB" id="A0A9P9BSA7"/>
<evidence type="ECO:0000256" key="4">
    <source>
        <dbReference type="ARBA" id="ARBA00023002"/>
    </source>
</evidence>
<dbReference type="GO" id="GO:0071949">
    <property type="term" value="F:FAD binding"/>
    <property type="evidence" value="ECO:0007669"/>
    <property type="project" value="InterPro"/>
</dbReference>
<feature type="domain" description="FAD-binding" evidence="5">
    <location>
        <begin position="6"/>
        <end position="286"/>
    </location>
</feature>
<evidence type="ECO:0000259" key="5">
    <source>
        <dbReference type="Pfam" id="PF01494"/>
    </source>
</evidence>
<dbReference type="OrthoDB" id="655030at2759"/>
<keyword evidence="4" id="KW-0560">Oxidoreductase</keyword>
<dbReference type="RefSeq" id="XP_046014487.1">
    <property type="nucleotide sequence ID" value="XM_046153769.1"/>
</dbReference>
<dbReference type="PRINTS" id="PR00420">
    <property type="entry name" value="RNGMNOXGNASE"/>
</dbReference>
<evidence type="ECO:0000256" key="2">
    <source>
        <dbReference type="ARBA" id="ARBA00022630"/>
    </source>
</evidence>
<evidence type="ECO:0000313" key="7">
    <source>
        <dbReference type="Proteomes" id="UP000756346"/>
    </source>
</evidence>
<dbReference type="InterPro" id="IPR036188">
    <property type="entry name" value="FAD/NAD-bd_sf"/>
</dbReference>
<evidence type="ECO:0000256" key="1">
    <source>
        <dbReference type="ARBA" id="ARBA00005179"/>
    </source>
</evidence>
<reference evidence="6" key="1">
    <citation type="journal article" date="2021" name="Nat. Commun.">
        <title>Genetic determinants of endophytism in the Arabidopsis root mycobiome.</title>
        <authorList>
            <person name="Mesny F."/>
            <person name="Miyauchi S."/>
            <person name="Thiergart T."/>
            <person name="Pickel B."/>
            <person name="Atanasova L."/>
            <person name="Karlsson M."/>
            <person name="Huettel B."/>
            <person name="Barry K.W."/>
            <person name="Haridas S."/>
            <person name="Chen C."/>
            <person name="Bauer D."/>
            <person name="Andreopoulos W."/>
            <person name="Pangilinan J."/>
            <person name="LaButti K."/>
            <person name="Riley R."/>
            <person name="Lipzen A."/>
            <person name="Clum A."/>
            <person name="Drula E."/>
            <person name="Henrissat B."/>
            <person name="Kohler A."/>
            <person name="Grigoriev I.V."/>
            <person name="Martin F.M."/>
            <person name="Hacquard S."/>
        </authorList>
    </citation>
    <scope>NUCLEOTIDE SEQUENCE</scope>
    <source>
        <strain evidence="6">MPI-CAGE-CH-0230</strain>
    </source>
</reference>
<evidence type="ECO:0000256" key="3">
    <source>
        <dbReference type="ARBA" id="ARBA00022827"/>
    </source>
</evidence>
<protein>
    <recommendedName>
        <fullName evidence="5">FAD-binding domain-containing protein</fullName>
    </recommendedName>
</protein>
<proteinExistence type="predicted"/>
<dbReference type="Pfam" id="PF01494">
    <property type="entry name" value="FAD_binding_3"/>
    <property type="match status" value="1"/>
</dbReference>
<gene>
    <name evidence="6" type="ORF">B0I36DRAFT_321841</name>
</gene>
<dbReference type="InterPro" id="IPR002938">
    <property type="entry name" value="FAD-bd"/>
</dbReference>
<comment type="pathway">
    <text evidence="1">Secondary metabolite biosynthesis.</text>
</comment>
<keyword evidence="3" id="KW-0274">FAD</keyword>
<organism evidence="6 7">
    <name type="scientific">Microdochium trichocladiopsis</name>
    <dbReference type="NCBI Taxonomy" id="1682393"/>
    <lineage>
        <taxon>Eukaryota</taxon>
        <taxon>Fungi</taxon>
        <taxon>Dikarya</taxon>
        <taxon>Ascomycota</taxon>
        <taxon>Pezizomycotina</taxon>
        <taxon>Sordariomycetes</taxon>
        <taxon>Xylariomycetidae</taxon>
        <taxon>Xylariales</taxon>
        <taxon>Microdochiaceae</taxon>
        <taxon>Microdochium</taxon>
    </lineage>
</organism>
<keyword evidence="7" id="KW-1185">Reference proteome</keyword>
<dbReference type="InterPro" id="IPR051704">
    <property type="entry name" value="FAD_aromatic-hydroxylase"/>
</dbReference>
<name>A0A9P9BSA7_9PEZI</name>
<dbReference type="SUPFAM" id="SSF51905">
    <property type="entry name" value="FAD/NAD(P)-binding domain"/>
    <property type="match status" value="1"/>
</dbReference>
<dbReference type="EMBL" id="JAGTJQ010000004">
    <property type="protein sequence ID" value="KAH7033655.1"/>
    <property type="molecule type" value="Genomic_DNA"/>
</dbReference>
<dbReference type="Proteomes" id="UP000756346">
    <property type="component" value="Unassembled WGS sequence"/>
</dbReference>
<accession>A0A9P9BSA7</accession>
<dbReference type="GO" id="GO:0016491">
    <property type="term" value="F:oxidoreductase activity"/>
    <property type="evidence" value="ECO:0007669"/>
    <property type="project" value="UniProtKB-KW"/>
</dbReference>
<dbReference type="PANTHER" id="PTHR46865:SF7">
    <property type="entry name" value="MONOOXYGENASE, PUTATIVE (AFU_ORTHOLOGUE AFUA_8G07040)-RELATED"/>
    <property type="match status" value="1"/>
</dbReference>
<sequence length="459" mass="50461">MAPFRILISGAGIAGPAVALLLARHRDCAITIIERAASLRSTGQQIDLRNQGVPIMQKLGLEEAVRARIVKEEGTRIINRAGAELAFIPALQTGSGKQSLSSEFEIMRGDLVDVLYQATKDLDNVKYVFGRTIESLIEGGDGPIGVGLSDGTTHEYDLVIGADGVGSRTRKLMLAGGEEQDKQVRQATGVQLAFFTIPVEKDDSRAFTICRSTKGRHLMTRRDRDDVLRVLFMAHVGQAASGGKGDSEDDRLRAQLHAANRSGDLEQKKKAWAAYYADAGWQAERFTHALLHSKEADDLYAQELQRVVLPPGAWSGRNGRVTVVGDAACCVALNRGLGTTVSFVTAYTLAGELARHCIPLKGSGAGAKQQPTRENLEHALAEYERKTRVLTDPVQKGMPGWVRSIFMPETETGLRFTEILIRWLVPVGRWLFSWMPEDKPEDIAKQYAWHDYPELEGKD</sequence>
<dbReference type="PANTHER" id="PTHR46865">
    <property type="entry name" value="OXIDOREDUCTASE-RELATED"/>
    <property type="match status" value="1"/>
</dbReference>
<dbReference type="Gene3D" id="3.50.50.60">
    <property type="entry name" value="FAD/NAD(P)-binding domain"/>
    <property type="match status" value="1"/>
</dbReference>